<evidence type="ECO:0000313" key="14">
    <source>
        <dbReference type="Proteomes" id="UP000245207"/>
    </source>
</evidence>
<dbReference type="GO" id="GO:1990547">
    <property type="term" value="P:mitochondrial phosphate ion transmembrane transport"/>
    <property type="evidence" value="ECO:0007669"/>
    <property type="project" value="InterPro"/>
</dbReference>
<keyword evidence="7 12" id="KW-1133">Transmembrane helix</keyword>
<dbReference type="EMBL" id="PKPP01000076">
    <property type="protein sequence ID" value="PWA98216.1"/>
    <property type="molecule type" value="Genomic_DNA"/>
</dbReference>
<evidence type="ECO:0000256" key="7">
    <source>
        <dbReference type="ARBA" id="ARBA00022989"/>
    </source>
</evidence>
<dbReference type="InterPro" id="IPR044677">
    <property type="entry name" value="SLC25A3/Pic2/Mir1-like"/>
</dbReference>
<accession>A0A2U1QJN5</accession>
<comment type="caution">
    <text evidence="13">The sequence shown here is derived from an EMBL/GenBank/DDBJ whole genome shotgun (WGS) entry which is preliminary data.</text>
</comment>
<dbReference type="InterPro" id="IPR023395">
    <property type="entry name" value="MCP_dom_sf"/>
</dbReference>
<evidence type="ECO:0000256" key="1">
    <source>
        <dbReference type="ARBA" id="ARBA00004448"/>
    </source>
</evidence>
<dbReference type="Pfam" id="PF00153">
    <property type="entry name" value="Mito_carr"/>
    <property type="match status" value="2"/>
</dbReference>
<dbReference type="STRING" id="35608.A0A2U1QJN5"/>
<dbReference type="GO" id="GO:0005743">
    <property type="term" value="C:mitochondrial inner membrane"/>
    <property type="evidence" value="ECO:0007669"/>
    <property type="project" value="UniProtKB-SubCell"/>
</dbReference>
<dbReference type="PANTHER" id="PTHR45671:SF10">
    <property type="entry name" value="SOLUTE CARRIER FAMILY 25 MEMBER 3"/>
    <property type="match status" value="1"/>
</dbReference>
<comment type="similarity">
    <text evidence="2 11">Belongs to the mitochondrial carrier (TC 2.A.29) family.</text>
</comment>
<evidence type="ECO:0000256" key="3">
    <source>
        <dbReference type="ARBA" id="ARBA00022448"/>
    </source>
</evidence>
<keyword evidence="6" id="KW-0999">Mitochondrion inner membrane</keyword>
<dbReference type="AlphaFoldDB" id="A0A2U1QJN5"/>
<keyword evidence="8" id="KW-0496">Mitochondrion</keyword>
<feature type="repeat" description="Solcar" evidence="10">
    <location>
        <begin position="30"/>
        <end position="114"/>
    </location>
</feature>
<sequence>MSRSPRSHQHNFMIPAPNEPFTMKIRIYLPREYACAVGGMISIGLTHLAATPIDVVRYKMQMDPIKYTSVLSGLKVLLKEQGMRGFFKGWSPTLVGYGAQGACRFGFYELFKKYYWDIAGPEYTGLILLAASAEVIASTVLCPMEAVKVRVQTQPGFARGLVDGLPKFVISEGALGLYKGLVPLWGRQVPYTAINIHSYEILKFGFFNDIIRKPKNECSIPLQICGSFYNGFGAGIVSALFTLNSRVVLEVWKATIATMKYGYRDEIQRLRFLRLYHRIFMNGILSGIQWGIYDSFKMFLGLSKQPPLIPHFLYSSHSPRSDKHNFMIPAPSEPLRKMEVYSSRFYATCAVGGMLSCGLTHLAYTPLNLVKSKMLMDPLKYTSISSGFKVLLLKEQGLRGLCRFGFYEFFKKYYSDVAGPEYATKYPALIYMAASSSAEVIASIALCPMEAVKFHVQTQPGFARGYTRDWCRFGDIRYHTVYFKYELRKPKNECTKSVQVYGSYKAGVLAGLVCAFAFPHRADTNHVKRLGAWDVLRLVRPPFIQFIMTGIFTGVQWGMYHASKLSFGLSASGGGAPT</sequence>
<dbReference type="PANTHER" id="PTHR45671">
    <property type="entry name" value="SOLUTE CARRIER FAMILY 25 (MITOCHONDRIAL CARRIER PHOSPHATE CARRIER), MEMBER 3, LIKE-RELATED-RELATED"/>
    <property type="match status" value="1"/>
</dbReference>
<evidence type="ECO:0000256" key="8">
    <source>
        <dbReference type="ARBA" id="ARBA00023128"/>
    </source>
</evidence>
<name>A0A2U1QJN5_ARTAN</name>
<proteinExistence type="inferred from homology"/>
<organism evidence="13 14">
    <name type="scientific">Artemisia annua</name>
    <name type="common">Sweet wormwood</name>
    <dbReference type="NCBI Taxonomy" id="35608"/>
    <lineage>
        <taxon>Eukaryota</taxon>
        <taxon>Viridiplantae</taxon>
        <taxon>Streptophyta</taxon>
        <taxon>Embryophyta</taxon>
        <taxon>Tracheophyta</taxon>
        <taxon>Spermatophyta</taxon>
        <taxon>Magnoliopsida</taxon>
        <taxon>eudicotyledons</taxon>
        <taxon>Gunneridae</taxon>
        <taxon>Pentapetalae</taxon>
        <taxon>asterids</taxon>
        <taxon>campanulids</taxon>
        <taxon>Asterales</taxon>
        <taxon>Asteraceae</taxon>
        <taxon>Asteroideae</taxon>
        <taxon>Anthemideae</taxon>
        <taxon>Artemisiinae</taxon>
        <taxon>Artemisia</taxon>
    </lineage>
</organism>
<evidence type="ECO:0000256" key="6">
    <source>
        <dbReference type="ARBA" id="ARBA00022792"/>
    </source>
</evidence>
<evidence type="ECO:0000256" key="2">
    <source>
        <dbReference type="ARBA" id="ARBA00006375"/>
    </source>
</evidence>
<reference evidence="13 14" key="1">
    <citation type="journal article" date="2018" name="Mol. Plant">
        <title>The genome of Artemisia annua provides insight into the evolution of Asteraceae family and artemisinin biosynthesis.</title>
        <authorList>
            <person name="Shen Q."/>
            <person name="Zhang L."/>
            <person name="Liao Z."/>
            <person name="Wang S."/>
            <person name="Yan T."/>
            <person name="Shi P."/>
            <person name="Liu M."/>
            <person name="Fu X."/>
            <person name="Pan Q."/>
            <person name="Wang Y."/>
            <person name="Lv Z."/>
            <person name="Lu X."/>
            <person name="Zhang F."/>
            <person name="Jiang W."/>
            <person name="Ma Y."/>
            <person name="Chen M."/>
            <person name="Hao X."/>
            <person name="Li L."/>
            <person name="Tang Y."/>
            <person name="Lv G."/>
            <person name="Zhou Y."/>
            <person name="Sun X."/>
            <person name="Brodelius P.E."/>
            <person name="Rose J.K.C."/>
            <person name="Tang K."/>
        </authorList>
    </citation>
    <scope>NUCLEOTIDE SEQUENCE [LARGE SCALE GENOMIC DNA]</scope>
    <source>
        <strain evidence="14">cv. Huhao1</strain>
        <tissue evidence="13">Leaf</tissue>
    </source>
</reference>
<evidence type="ECO:0000256" key="5">
    <source>
        <dbReference type="ARBA" id="ARBA00022737"/>
    </source>
</evidence>
<evidence type="ECO:0000256" key="9">
    <source>
        <dbReference type="ARBA" id="ARBA00023136"/>
    </source>
</evidence>
<dbReference type="GO" id="GO:0005315">
    <property type="term" value="F:phosphate transmembrane transporter activity"/>
    <property type="evidence" value="ECO:0007669"/>
    <property type="project" value="InterPro"/>
</dbReference>
<evidence type="ECO:0000313" key="13">
    <source>
        <dbReference type="EMBL" id="PWA98216.1"/>
    </source>
</evidence>
<dbReference type="PROSITE" id="PS50920">
    <property type="entry name" value="SOLCAR"/>
    <property type="match status" value="3"/>
</dbReference>
<keyword evidence="4 10" id="KW-0812">Transmembrane</keyword>
<keyword evidence="9 10" id="KW-0472">Membrane</keyword>
<comment type="subcellular location">
    <subcellularLocation>
        <location evidence="1">Mitochondrion inner membrane</location>
        <topology evidence="1">Multi-pass membrane protein</topology>
    </subcellularLocation>
</comment>
<dbReference type="InterPro" id="IPR018108">
    <property type="entry name" value="MCP_transmembrane"/>
</dbReference>
<feature type="repeat" description="Solcar" evidence="10">
    <location>
        <begin position="344"/>
        <end position="429"/>
    </location>
</feature>
<keyword evidence="5" id="KW-0677">Repeat</keyword>
<dbReference type="OrthoDB" id="1702583at2759"/>
<dbReference type="SUPFAM" id="SSF103506">
    <property type="entry name" value="Mitochondrial carrier"/>
    <property type="match status" value="2"/>
</dbReference>
<feature type="transmembrane region" description="Helical" evidence="12">
    <location>
        <begin position="33"/>
        <end position="53"/>
    </location>
</feature>
<evidence type="ECO:0000256" key="4">
    <source>
        <dbReference type="ARBA" id="ARBA00022692"/>
    </source>
</evidence>
<evidence type="ECO:0000256" key="11">
    <source>
        <dbReference type="RuleBase" id="RU000488"/>
    </source>
</evidence>
<evidence type="ECO:0000256" key="10">
    <source>
        <dbReference type="PROSITE-ProRule" id="PRU00282"/>
    </source>
</evidence>
<evidence type="ECO:0000256" key="12">
    <source>
        <dbReference type="SAM" id="Phobius"/>
    </source>
</evidence>
<protein>
    <submittedName>
        <fullName evidence="13">Carrier protein</fullName>
    </submittedName>
</protein>
<dbReference type="Proteomes" id="UP000245207">
    <property type="component" value="Unassembled WGS sequence"/>
</dbReference>
<dbReference type="Gene3D" id="1.50.40.10">
    <property type="entry name" value="Mitochondrial carrier domain"/>
    <property type="match status" value="3"/>
</dbReference>
<keyword evidence="3 11" id="KW-0813">Transport</keyword>
<gene>
    <name evidence="13" type="ORF">CTI12_AA000300</name>
</gene>
<keyword evidence="14" id="KW-1185">Reference proteome</keyword>
<feature type="repeat" description="Solcar" evidence="10">
    <location>
        <begin position="121"/>
        <end position="205"/>
    </location>
</feature>